<reference evidence="1 2" key="1">
    <citation type="submission" date="2024-03" db="EMBL/GenBank/DDBJ databases">
        <title>Human intestinal bacterial collection.</title>
        <authorList>
            <person name="Pauvert C."/>
            <person name="Hitch T.C.A."/>
            <person name="Clavel T."/>
        </authorList>
    </citation>
    <scope>NUCLEOTIDE SEQUENCE [LARGE SCALE GENOMIC DNA]</scope>
    <source>
        <strain evidence="1 2">CLA-SR-H021</strain>
    </source>
</reference>
<evidence type="ECO:0000313" key="1">
    <source>
        <dbReference type="EMBL" id="MEQ2425722.1"/>
    </source>
</evidence>
<proteinExistence type="predicted"/>
<comment type="caution">
    <text evidence="1">The sequence shown here is derived from an EMBL/GenBank/DDBJ whole genome shotgun (WGS) entry which is preliminary data.</text>
</comment>
<sequence length="85" mass="8672">MAGSAPLAIRIVALPSDISILADISGILDGPSNTDWTGNIGSVRSSFGLKFKRTTSCAGDGAGSALEIDSGISQQAFFLSLLTQL</sequence>
<accession>A0ABV1D5P5</accession>
<organism evidence="1 2">
    <name type="scientific">Enterocloster hominis</name>
    <name type="common">ex Hitch et al. 2024</name>
    <dbReference type="NCBI Taxonomy" id="1917870"/>
    <lineage>
        <taxon>Bacteria</taxon>
        <taxon>Bacillati</taxon>
        <taxon>Bacillota</taxon>
        <taxon>Clostridia</taxon>
        <taxon>Lachnospirales</taxon>
        <taxon>Lachnospiraceae</taxon>
        <taxon>Enterocloster</taxon>
    </lineage>
</organism>
<protein>
    <submittedName>
        <fullName evidence="1">Uncharacterized protein</fullName>
    </submittedName>
</protein>
<gene>
    <name evidence="1" type="ORF">WMQ36_12100</name>
</gene>
<dbReference type="Proteomes" id="UP001454086">
    <property type="component" value="Unassembled WGS sequence"/>
</dbReference>
<name>A0ABV1D5P5_9FIRM</name>
<keyword evidence="2" id="KW-1185">Reference proteome</keyword>
<evidence type="ECO:0000313" key="2">
    <source>
        <dbReference type="Proteomes" id="UP001454086"/>
    </source>
</evidence>
<dbReference type="EMBL" id="JBBMFM010000040">
    <property type="protein sequence ID" value="MEQ2425722.1"/>
    <property type="molecule type" value="Genomic_DNA"/>
</dbReference>